<evidence type="ECO:0000256" key="4">
    <source>
        <dbReference type="ARBA" id="ARBA00023319"/>
    </source>
</evidence>
<dbReference type="SMART" id="SM00409">
    <property type="entry name" value="IG"/>
    <property type="match status" value="1"/>
</dbReference>
<keyword evidence="1" id="KW-0677">Repeat</keyword>
<evidence type="ECO:0000256" key="1">
    <source>
        <dbReference type="ARBA" id="ARBA00022737"/>
    </source>
</evidence>
<dbReference type="Gene3D" id="2.60.40.10">
    <property type="entry name" value="Immunoglobulins"/>
    <property type="match status" value="1"/>
</dbReference>
<dbReference type="EMBL" id="QNUK01000637">
    <property type="protein sequence ID" value="KAF5890885.1"/>
    <property type="molecule type" value="Genomic_DNA"/>
</dbReference>
<dbReference type="InterPro" id="IPR013783">
    <property type="entry name" value="Ig-like_fold"/>
</dbReference>
<feature type="domain" description="Ig-like" evidence="5">
    <location>
        <begin position="4"/>
        <end position="76"/>
    </location>
</feature>
<accession>A0A8J4U4U8</accession>
<keyword evidence="7" id="KW-1185">Reference proteome</keyword>
<name>A0A8J4U4U8_CLAMG</name>
<dbReference type="Proteomes" id="UP000727407">
    <property type="component" value="Unassembled WGS sequence"/>
</dbReference>
<dbReference type="PROSITE" id="PS50835">
    <property type="entry name" value="IG_LIKE"/>
    <property type="match status" value="1"/>
</dbReference>
<dbReference type="Pfam" id="PF13927">
    <property type="entry name" value="Ig_3"/>
    <property type="match status" value="1"/>
</dbReference>
<evidence type="ECO:0000259" key="5">
    <source>
        <dbReference type="PROSITE" id="PS50835"/>
    </source>
</evidence>
<dbReference type="FunFam" id="2.60.40.10:FF:000033">
    <property type="entry name" value="Killer cell immunoglobulin-like receptor"/>
    <property type="match status" value="1"/>
</dbReference>
<dbReference type="SUPFAM" id="SSF48726">
    <property type="entry name" value="Immunoglobulin"/>
    <property type="match status" value="1"/>
</dbReference>
<dbReference type="InterPro" id="IPR007110">
    <property type="entry name" value="Ig-like_dom"/>
</dbReference>
<dbReference type="InterPro" id="IPR036179">
    <property type="entry name" value="Ig-like_dom_sf"/>
</dbReference>
<evidence type="ECO:0000313" key="6">
    <source>
        <dbReference type="EMBL" id="KAF5890885.1"/>
    </source>
</evidence>
<gene>
    <name evidence="6" type="ORF">DAT39_019405</name>
</gene>
<feature type="non-terminal residue" evidence="6">
    <location>
        <position position="1"/>
    </location>
</feature>
<comment type="caution">
    <text evidence="6">The sequence shown here is derived from an EMBL/GenBank/DDBJ whole genome shotgun (WGS) entry which is preliminary data.</text>
</comment>
<keyword evidence="2" id="KW-1015">Disulfide bond</keyword>
<dbReference type="InterPro" id="IPR003599">
    <property type="entry name" value="Ig_sub"/>
</dbReference>
<evidence type="ECO:0000256" key="3">
    <source>
        <dbReference type="ARBA" id="ARBA00023180"/>
    </source>
</evidence>
<protein>
    <submittedName>
        <fullName evidence="6">Carcinoembryonic antigen-related cell adhesion molecule 5-like</fullName>
    </submittedName>
</protein>
<dbReference type="AlphaFoldDB" id="A0A8J4U4U8"/>
<evidence type="ECO:0000313" key="7">
    <source>
        <dbReference type="Proteomes" id="UP000727407"/>
    </source>
</evidence>
<keyword evidence="4" id="KW-0393">Immunoglobulin domain</keyword>
<evidence type="ECO:0000256" key="2">
    <source>
        <dbReference type="ARBA" id="ARBA00023157"/>
    </source>
</evidence>
<organism evidence="6 7">
    <name type="scientific">Clarias magur</name>
    <name type="common">Asian catfish</name>
    <name type="synonym">Macropteronotus magur</name>
    <dbReference type="NCBI Taxonomy" id="1594786"/>
    <lineage>
        <taxon>Eukaryota</taxon>
        <taxon>Metazoa</taxon>
        <taxon>Chordata</taxon>
        <taxon>Craniata</taxon>
        <taxon>Vertebrata</taxon>
        <taxon>Euteleostomi</taxon>
        <taxon>Actinopterygii</taxon>
        <taxon>Neopterygii</taxon>
        <taxon>Teleostei</taxon>
        <taxon>Ostariophysi</taxon>
        <taxon>Siluriformes</taxon>
        <taxon>Clariidae</taxon>
        <taxon>Clarias</taxon>
    </lineage>
</organism>
<proteinExistence type="predicted"/>
<dbReference type="OrthoDB" id="6151406at2759"/>
<feature type="non-terminal residue" evidence="6">
    <location>
        <position position="96"/>
    </location>
</feature>
<keyword evidence="3" id="KW-0325">Glycoprotein</keyword>
<reference evidence="6" key="1">
    <citation type="submission" date="2020-07" db="EMBL/GenBank/DDBJ databases">
        <title>Clarias magur genome sequencing, assembly and annotation.</title>
        <authorList>
            <person name="Kushwaha B."/>
            <person name="Kumar R."/>
            <person name="Das P."/>
            <person name="Joshi C.G."/>
            <person name="Kumar D."/>
            <person name="Nagpure N.S."/>
            <person name="Pandey M."/>
            <person name="Agarwal S."/>
            <person name="Srivastava S."/>
            <person name="Singh M."/>
            <person name="Sahoo L."/>
            <person name="Jayasankar P."/>
            <person name="Meher P.K."/>
            <person name="Koringa P.G."/>
            <person name="Iquebal M.A."/>
            <person name="Das S.P."/>
            <person name="Bit A."/>
            <person name="Patnaik S."/>
            <person name="Patel N."/>
            <person name="Shah T.M."/>
            <person name="Hinsu A."/>
            <person name="Jena J.K."/>
        </authorList>
    </citation>
    <scope>NUCLEOTIDE SEQUENCE</scope>
    <source>
        <strain evidence="6">CIFAMagur01</strain>
        <tissue evidence="6">Testis</tissue>
    </source>
</reference>
<sequence length="96" mass="10686">KPKPELTSSLKGDVLTGNSVTLNCTLKLQSNVWKFYWKKDTNSTETETAANSDNSSSYYNITPVSVSDGGQYWCRAGRGDPVYYTNYSDALWVNVS</sequence>